<keyword evidence="2" id="KW-0418">Kinase</keyword>
<name>A0A7T8GP22_CALRO</name>
<sequence length="88" mass="9671">VNRDLNLLVHSKDDYEEDIPPLPGNWSGGPSASSLALAIRASTRTAKTFPDSRDSRSSPRASQRQVPIAALDERNLKRAVNRYGTLPK</sequence>
<feature type="region of interest" description="Disordered" evidence="1">
    <location>
        <begin position="43"/>
        <end position="73"/>
    </location>
</feature>
<evidence type="ECO:0000313" key="2">
    <source>
        <dbReference type="EMBL" id="QQP35088.1"/>
    </source>
</evidence>
<evidence type="ECO:0000313" key="3">
    <source>
        <dbReference type="Proteomes" id="UP000595437"/>
    </source>
</evidence>
<organism evidence="2 3">
    <name type="scientific">Caligus rogercresseyi</name>
    <name type="common">Sea louse</name>
    <dbReference type="NCBI Taxonomy" id="217165"/>
    <lineage>
        <taxon>Eukaryota</taxon>
        <taxon>Metazoa</taxon>
        <taxon>Ecdysozoa</taxon>
        <taxon>Arthropoda</taxon>
        <taxon>Crustacea</taxon>
        <taxon>Multicrustacea</taxon>
        <taxon>Hexanauplia</taxon>
        <taxon>Copepoda</taxon>
        <taxon>Siphonostomatoida</taxon>
        <taxon>Caligidae</taxon>
        <taxon>Caligus</taxon>
    </lineage>
</organism>
<dbReference type="OrthoDB" id="98077at2759"/>
<dbReference type="EMBL" id="CP045907">
    <property type="protein sequence ID" value="QQP35088.1"/>
    <property type="molecule type" value="Genomic_DNA"/>
</dbReference>
<proteinExistence type="predicted"/>
<reference evidence="3" key="1">
    <citation type="submission" date="2021-01" db="EMBL/GenBank/DDBJ databases">
        <title>Caligus Genome Assembly.</title>
        <authorList>
            <person name="Gallardo-Escarate C."/>
        </authorList>
    </citation>
    <scope>NUCLEOTIDE SEQUENCE [LARGE SCALE GENOMIC DNA]</scope>
</reference>
<accession>A0A7T8GP22</accession>
<feature type="non-terminal residue" evidence="2">
    <location>
        <position position="88"/>
    </location>
</feature>
<dbReference type="AlphaFoldDB" id="A0A7T8GP22"/>
<protein>
    <submittedName>
        <fullName evidence="2">Tyrosineprotein kinase Abllike</fullName>
    </submittedName>
</protein>
<keyword evidence="3" id="KW-1185">Reference proteome</keyword>
<evidence type="ECO:0000256" key="1">
    <source>
        <dbReference type="SAM" id="MobiDB-lite"/>
    </source>
</evidence>
<feature type="non-terminal residue" evidence="2">
    <location>
        <position position="1"/>
    </location>
</feature>
<dbReference type="Proteomes" id="UP000595437">
    <property type="component" value="Chromosome 18"/>
</dbReference>
<gene>
    <name evidence="2" type="ORF">FKW44_023211</name>
</gene>
<keyword evidence="2" id="KW-0808">Transferase</keyword>
<dbReference type="GO" id="GO:0016301">
    <property type="term" value="F:kinase activity"/>
    <property type="evidence" value="ECO:0007669"/>
    <property type="project" value="UniProtKB-KW"/>
</dbReference>